<name>A0A1F4SQD9_UNCSA</name>
<comment type="caution">
    <text evidence="6">The sequence shown here is derived from an EMBL/GenBank/DDBJ whole genome shotgun (WGS) entry which is preliminary data.</text>
</comment>
<dbReference type="InterPro" id="IPR015422">
    <property type="entry name" value="PyrdxlP-dep_Trfase_small"/>
</dbReference>
<reference evidence="6 7" key="1">
    <citation type="journal article" date="2016" name="Nat. Commun.">
        <title>Thousands of microbial genomes shed light on interconnected biogeochemical processes in an aquifer system.</title>
        <authorList>
            <person name="Anantharaman K."/>
            <person name="Brown C.T."/>
            <person name="Hug L.A."/>
            <person name="Sharon I."/>
            <person name="Castelle C.J."/>
            <person name="Probst A.J."/>
            <person name="Thomas B.C."/>
            <person name="Singh A."/>
            <person name="Wilkins M.J."/>
            <person name="Karaoz U."/>
            <person name="Brodie E.L."/>
            <person name="Williams K.H."/>
            <person name="Hubbard S.S."/>
            <person name="Banfield J.F."/>
        </authorList>
    </citation>
    <scope>NUCLEOTIDE SEQUENCE [LARGE SCALE GENOMIC DNA]</scope>
</reference>
<dbReference type="GO" id="GO:0000271">
    <property type="term" value="P:polysaccharide biosynthetic process"/>
    <property type="evidence" value="ECO:0007669"/>
    <property type="project" value="TreeGrafter"/>
</dbReference>
<keyword evidence="1 4" id="KW-0663">Pyridoxal phosphate</keyword>
<organism evidence="6 7">
    <name type="scientific">candidate division WOR-1 bacterium RIFOXYB2_FULL_37_13</name>
    <dbReference type="NCBI Taxonomy" id="1802579"/>
    <lineage>
        <taxon>Bacteria</taxon>
        <taxon>Bacillati</taxon>
        <taxon>Saganbacteria</taxon>
    </lineage>
</organism>
<dbReference type="Gene3D" id="3.90.1150.10">
    <property type="entry name" value="Aspartate Aminotransferase, domain 1"/>
    <property type="match status" value="1"/>
</dbReference>
<accession>A0A1F4SQD9</accession>
<comment type="similarity">
    <text evidence="2 5">Belongs to the DegT/DnrJ/EryC1 family.</text>
</comment>
<dbReference type="InterPro" id="IPR015421">
    <property type="entry name" value="PyrdxlP-dep_Trfase_major"/>
</dbReference>
<evidence type="ECO:0000256" key="5">
    <source>
        <dbReference type="RuleBase" id="RU004508"/>
    </source>
</evidence>
<evidence type="ECO:0000256" key="4">
    <source>
        <dbReference type="PIRSR" id="PIRSR000390-2"/>
    </source>
</evidence>
<evidence type="ECO:0000256" key="3">
    <source>
        <dbReference type="PIRSR" id="PIRSR000390-1"/>
    </source>
</evidence>
<dbReference type="STRING" id="1802579.A2310_07700"/>
<dbReference type="EMBL" id="MEUB01000027">
    <property type="protein sequence ID" value="OGC22631.1"/>
    <property type="molecule type" value="Genomic_DNA"/>
</dbReference>
<dbReference type="GO" id="GO:0030170">
    <property type="term" value="F:pyridoxal phosphate binding"/>
    <property type="evidence" value="ECO:0007669"/>
    <property type="project" value="TreeGrafter"/>
</dbReference>
<dbReference type="SUPFAM" id="SSF53383">
    <property type="entry name" value="PLP-dependent transferases"/>
    <property type="match status" value="1"/>
</dbReference>
<dbReference type="AlphaFoldDB" id="A0A1F4SQD9"/>
<dbReference type="PANTHER" id="PTHR30244:SF36">
    <property type="entry name" value="3-OXO-GLUCOSE-6-PHOSPHATE:GLUTAMATE AMINOTRANSFERASE"/>
    <property type="match status" value="1"/>
</dbReference>
<evidence type="ECO:0000256" key="1">
    <source>
        <dbReference type="ARBA" id="ARBA00022898"/>
    </source>
</evidence>
<dbReference type="PANTHER" id="PTHR30244">
    <property type="entry name" value="TRANSAMINASE"/>
    <property type="match status" value="1"/>
</dbReference>
<dbReference type="GO" id="GO:0008483">
    <property type="term" value="F:transaminase activity"/>
    <property type="evidence" value="ECO:0007669"/>
    <property type="project" value="TreeGrafter"/>
</dbReference>
<evidence type="ECO:0000256" key="2">
    <source>
        <dbReference type="ARBA" id="ARBA00037999"/>
    </source>
</evidence>
<evidence type="ECO:0008006" key="8">
    <source>
        <dbReference type="Google" id="ProtNLM"/>
    </source>
</evidence>
<gene>
    <name evidence="6" type="ORF">A2310_07700</name>
</gene>
<sequence length="373" mass="41652">MKNIPYINLKEQHSLLKTEILDAVSNVLNNADFILGKEVKLFEERIAAYCGTKFAVGVNSGTDALFLSLHAYGIGAGDEVITAPNSFLATASVIVAVGARPVFVDIMEDLNINPELIKKNITKKTKAIIPVHLTGKPAEMDPIINLAQNYNLKIIEDAAQAIGAEYKGLKAGALGNAGCFSFHPLKTLNACGDGGAITTNDEQLYKKLIQLRNIGLKNRDESDIWGYNSRLDSIQAAILNVKFKYLDSWINSRRENAKDYNERLKGLVIVPIEKIHEKAVYHTFVIQTDNRDKLQKFLLENGIETKIHYPIPIHLQKVSNLLGYKDGDFPVCEKTAKRILSLPIYQGIKQSDLIYIAEKIKAFHENFRRISDE</sequence>
<dbReference type="CDD" id="cd00616">
    <property type="entry name" value="AHBA_syn"/>
    <property type="match status" value="1"/>
</dbReference>
<dbReference type="InterPro" id="IPR015424">
    <property type="entry name" value="PyrdxlP-dep_Trfase"/>
</dbReference>
<evidence type="ECO:0000313" key="7">
    <source>
        <dbReference type="Proteomes" id="UP000178417"/>
    </source>
</evidence>
<evidence type="ECO:0000313" key="6">
    <source>
        <dbReference type="EMBL" id="OGC22631.1"/>
    </source>
</evidence>
<feature type="modified residue" description="N6-(pyridoxal phosphate)lysine" evidence="4">
    <location>
        <position position="186"/>
    </location>
</feature>
<dbReference type="Pfam" id="PF01041">
    <property type="entry name" value="DegT_DnrJ_EryC1"/>
    <property type="match status" value="1"/>
</dbReference>
<proteinExistence type="inferred from homology"/>
<dbReference type="Proteomes" id="UP000178417">
    <property type="component" value="Unassembled WGS sequence"/>
</dbReference>
<dbReference type="InterPro" id="IPR000653">
    <property type="entry name" value="DegT/StrS_aminotransferase"/>
</dbReference>
<feature type="active site" description="Proton acceptor" evidence="3">
    <location>
        <position position="186"/>
    </location>
</feature>
<dbReference type="PIRSF" id="PIRSF000390">
    <property type="entry name" value="PLP_StrS"/>
    <property type="match status" value="1"/>
</dbReference>
<dbReference type="Gene3D" id="3.40.640.10">
    <property type="entry name" value="Type I PLP-dependent aspartate aminotransferase-like (Major domain)"/>
    <property type="match status" value="1"/>
</dbReference>
<protein>
    <recommendedName>
        <fullName evidence="8">Cell wall biogenesis protein</fullName>
    </recommendedName>
</protein>